<evidence type="ECO:0000256" key="1">
    <source>
        <dbReference type="SAM" id="Coils"/>
    </source>
</evidence>
<keyword evidence="2" id="KW-0812">Transmembrane</keyword>
<feature type="transmembrane region" description="Helical" evidence="2">
    <location>
        <begin position="160"/>
        <end position="182"/>
    </location>
</feature>
<dbReference type="Proteomes" id="UP000604046">
    <property type="component" value="Unassembled WGS sequence"/>
</dbReference>
<protein>
    <submittedName>
        <fullName evidence="3">Uncharacterized protein</fullName>
    </submittedName>
</protein>
<organism evidence="3 4">
    <name type="scientific">Symbiodinium natans</name>
    <dbReference type="NCBI Taxonomy" id="878477"/>
    <lineage>
        <taxon>Eukaryota</taxon>
        <taxon>Sar</taxon>
        <taxon>Alveolata</taxon>
        <taxon>Dinophyceae</taxon>
        <taxon>Suessiales</taxon>
        <taxon>Symbiodiniaceae</taxon>
        <taxon>Symbiodinium</taxon>
    </lineage>
</organism>
<feature type="transmembrane region" description="Helical" evidence="2">
    <location>
        <begin position="75"/>
        <end position="94"/>
    </location>
</feature>
<dbReference type="EMBL" id="CAJNDS010000713">
    <property type="protein sequence ID" value="CAE7229854.1"/>
    <property type="molecule type" value="Genomic_DNA"/>
</dbReference>
<dbReference type="AlphaFoldDB" id="A0A812KTF2"/>
<evidence type="ECO:0000313" key="4">
    <source>
        <dbReference type="Proteomes" id="UP000604046"/>
    </source>
</evidence>
<keyword evidence="4" id="KW-1185">Reference proteome</keyword>
<feature type="coiled-coil region" evidence="1">
    <location>
        <begin position="195"/>
        <end position="225"/>
    </location>
</feature>
<accession>A0A812KTF2</accession>
<reference evidence="3" key="1">
    <citation type="submission" date="2021-02" db="EMBL/GenBank/DDBJ databases">
        <authorList>
            <person name="Dougan E. K."/>
            <person name="Rhodes N."/>
            <person name="Thang M."/>
            <person name="Chan C."/>
        </authorList>
    </citation>
    <scope>NUCLEOTIDE SEQUENCE</scope>
</reference>
<gene>
    <name evidence="3" type="ORF">SNAT2548_LOCUS9291</name>
</gene>
<feature type="transmembrane region" description="Helical" evidence="2">
    <location>
        <begin position="115"/>
        <end position="140"/>
    </location>
</feature>
<name>A0A812KTF2_9DINO</name>
<keyword evidence="1" id="KW-0175">Coiled coil</keyword>
<dbReference type="OrthoDB" id="10680230at2759"/>
<evidence type="ECO:0000256" key="2">
    <source>
        <dbReference type="SAM" id="Phobius"/>
    </source>
</evidence>
<evidence type="ECO:0000313" key="3">
    <source>
        <dbReference type="EMBL" id="CAE7229854.1"/>
    </source>
</evidence>
<sequence length="506" mass="56787">MGAETGVRVYGGRLNASGLDVFHCDTGLDRSAHAQVAVRGAVVLNNWANVVGITDYSEYMPEETHTQLLPPQYSGVYQLLFLGLTSWGLGTALLEWALKMHFLHARRAKQGCFGAAILLAAGLGLALWAVAAMTAVQFGIDSLSVTHFYDSFSFWWGNIAKPLMIFCGFIALVTLGYLYMAVGRRIKDFRAMAELREAEKLMKQKDQLVKSLDNLELRKEMAEKHKELFQLVVSGNKVGAEKIFLEMQEKAKAENERLAKWFGDRRGFYASESHGKRLEQLEAIESVTVSELVQPPLPESIVDEKLAIDFLYRAGSWLRGAFKQELQDLCKGLNSIKSKADVESLGFQELKFDPTLHPLQPNSHAEVGEHVGLLLAPIKAKERAMDKAAADYAKNPEKPAARYVCDFLRATVFASDPFVLAVAFDQLRKRFEVVRVKNKFREAELNPELRTNILVNLWVRNGDLAQIGEVQFLLQDYLTAKDLQHLYYDVVRAKDPGEIIDKPIFG</sequence>
<keyword evidence="2" id="KW-1133">Transmembrane helix</keyword>
<proteinExistence type="predicted"/>
<keyword evidence="2" id="KW-0472">Membrane</keyword>
<comment type="caution">
    <text evidence="3">The sequence shown here is derived from an EMBL/GenBank/DDBJ whole genome shotgun (WGS) entry which is preliminary data.</text>
</comment>